<protein>
    <recommendedName>
        <fullName evidence="5">Transmembrane protein</fullName>
    </recommendedName>
</protein>
<reference evidence="3" key="1">
    <citation type="submission" date="2020-03" db="EMBL/GenBank/DDBJ databases">
        <title>A high-quality chromosome-level genome assembly of a woody plant with both climbing and erect habits, Rhamnella rubrinervis.</title>
        <authorList>
            <person name="Lu Z."/>
            <person name="Yang Y."/>
            <person name="Zhu X."/>
            <person name="Sun Y."/>
        </authorList>
    </citation>
    <scope>NUCLEOTIDE SEQUENCE</scope>
    <source>
        <strain evidence="3">BYM</strain>
        <tissue evidence="3">Leaf</tissue>
    </source>
</reference>
<accession>A0A8K0HGI7</accession>
<comment type="caution">
    <text evidence="3">The sequence shown here is derived from an EMBL/GenBank/DDBJ whole genome shotgun (WGS) entry which is preliminary data.</text>
</comment>
<keyword evidence="4" id="KW-1185">Reference proteome</keyword>
<organism evidence="3 4">
    <name type="scientific">Rhamnella rubrinervis</name>
    <dbReference type="NCBI Taxonomy" id="2594499"/>
    <lineage>
        <taxon>Eukaryota</taxon>
        <taxon>Viridiplantae</taxon>
        <taxon>Streptophyta</taxon>
        <taxon>Embryophyta</taxon>
        <taxon>Tracheophyta</taxon>
        <taxon>Spermatophyta</taxon>
        <taxon>Magnoliopsida</taxon>
        <taxon>eudicotyledons</taxon>
        <taxon>Gunneridae</taxon>
        <taxon>Pentapetalae</taxon>
        <taxon>rosids</taxon>
        <taxon>fabids</taxon>
        <taxon>Rosales</taxon>
        <taxon>Rhamnaceae</taxon>
        <taxon>rhamnoid group</taxon>
        <taxon>Rhamneae</taxon>
        <taxon>Rhamnella</taxon>
    </lineage>
</organism>
<evidence type="ECO:0000256" key="1">
    <source>
        <dbReference type="SAM" id="MobiDB-lite"/>
    </source>
</evidence>
<evidence type="ECO:0000313" key="3">
    <source>
        <dbReference type="EMBL" id="KAF3452341.1"/>
    </source>
</evidence>
<evidence type="ECO:0008006" key="5">
    <source>
        <dbReference type="Google" id="ProtNLM"/>
    </source>
</evidence>
<feature type="chain" id="PRO_5035426250" description="Transmembrane protein" evidence="2">
    <location>
        <begin position="27"/>
        <end position="105"/>
    </location>
</feature>
<sequence length="105" mass="11082">MALYISTLFVLHAILVLGMLPCYTFGGRSSTTGANIGGDSVSSSDSSNIPVIHVLSSRLEVVPYRVDPRSSPPSPARNVPIHFKSPPPTPRRPPPPPSSSQAPPP</sequence>
<dbReference type="AlphaFoldDB" id="A0A8K0HGI7"/>
<evidence type="ECO:0000256" key="2">
    <source>
        <dbReference type="SAM" id="SignalP"/>
    </source>
</evidence>
<evidence type="ECO:0000313" key="4">
    <source>
        <dbReference type="Proteomes" id="UP000796880"/>
    </source>
</evidence>
<name>A0A8K0HGI7_9ROSA</name>
<feature type="region of interest" description="Disordered" evidence="1">
    <location>
        <begin position="64"/>
        <end position="105"/>
    </location>
</feature>
<gene>
    <name evidence="3" type="ORF">FNV43_RR02774</name>
</gene>
<proteinExistence type="predicted"/>
<feature type="signal peptide" evidence="2">
    <location>
        <begin position="1"/>
        <end position="26"/>
    </location>
</feature>
<keyword evidence="2" id="KW-0732">Signal</keyword>
<dbReference type="EMBL" id="VOIH02000002">
    <property type="protein sequence ID" value="KAF3452341.1"/>
    <property type="molecule type" value="Genomic_DNA"/>
</dbReference>
<feature type="compositionally biased region" description="Pro residues" evidence="1">
    <location>
        <begin position="85"/>
        <end position="105"/>
    </location>
</feature>
<dbReference type="Proteomes" id="UP000796880">
    <property type="component" value="Unassembled WGS sequence"/>
</dbReference>